<evidence type="ECO:0000259" key="1">
    <source>
        <dbReference type="Pfam" id="PF07727"/>
    </source>
</evidence>
<gene>
    <name evidence="2" type="ORF">QE152_g25089</name>
</gene>
<dbReference type="InterPro" id="IPR013103">
    <property type="entry name" value="RVT_2"/>
</dbReference>
<proteinExistence type="predicted"/>
<dbReference type="Pfam" id="PF07727">
    <property type="entry name" value="RVT_2"/>
    <property type="match status" value="1"/>
</dbReference>
<reference evidence="2 3" key="1">
    <citation type="journal article" date="2024" name="BMC Genomics">
        <title>De novo assembly and annotation of Popillia japonica's genome with initial clues to its potential as an invasive pest.</title>
        <authorList>
            <person name="Cucini C."/>
            <person name="Boschi S."/>
            <person name="Funari R."/>
            <person name="Cardaioli E."/>
            <person name="Iannotti N."/>
            <person name="Marturano G."/>
            <person name="Paoli F."/>
            <person name="Bruttini M."/>
            <person name="Carapelli A."/>
            <person name="Frati F."/>
            <person name="Nardi F."/>
        </authorList>
    </citation>
    <scope>NUCLEOTIDE SEQUENCE [LARGE SCALE GENOMIC DNA]</scope>
    <source>
        <strain evidence="2">DMR45628</strain>
    </source>
</reference>
<keyword evidence="3" id="KW-1185">Reference proteome</keyword>
<evidence type="ECO:0000313" key="3">
    <source>
        <dbReference type="Proteomes" id="UP001458880"/>
    </source>
</evidence>
<keyword evidence="2" id="KW-0695">RNA-directed DNA polymerase</keyword>
<dbReference type="Proteomes" id="UP001458880">
    <property type="component" value="Unassembled WGS sequence"/>
</dbReference>
<accession>A0AAW1K271</accession>
<dbReference type="AlphaFoldDB" id="A0AAW1K271"/>
<comment type="caution">
    <text evidence="2">The sequence shown here is derived from an EMBL/GenBank/DDBJ whole genome shotgun (WGS) entry which is preliminary data.</text>
</comment>
<dbReference type="EMBL" id="JASPKY010000269">
    <property type="protein sequence ID" value="KAK9712035.1"/>
    <property type="molecule type" value="Genomic_DNA"/>
</dbReference>
<name>A0AAW1K271_POPJA</name>
<dbReference type="GO" id="GO:0003964">
    <property type="term" value="F:RNA-directed DNA polymerase activity"/>
    <property type="evidence" value="ECO:0007669"/>
    <property type="project" value="UniProtKB-KW"/>
</dbReference>
<sequence>MLLAIAASEDLEISKFDVKTAFVNGDLEQELYMEFPPGLKEQRERGLVCKLQRSLYGLKEAPRCWNSKFVNFLLYTTQSLWPKRSSSMLELKVC</sequence>
<feature type="domain" description="Reverse transcriptase Ty1/copia-type" evidence="1">
    <location>
        <begin position="1"/>
        <end position="74"/>
    </location>
</feature>
<keyword evidence="2" id="KW-0808">Transferase</keyword>
<evidence type="ECO:0000313" key="2">
    <source>
        <dbReference type="EMBL" id="KAK9712035.1"/>
    </source>
</evidence>
<keyword evidence="2" id="KW-0548">Nucleotidyltransferase</keyword>
<organism evidence="2 3">
    <name type="scientific">Popillia japonica</name>
    <name type="common">Japanese beetle</name>
    <dbReference type="NCBI Taxonomy" id="7064"/>
    <lineage>
        <taxon>Eukaryota</taxon>
        <taxon>Metazoa</taxon>
        <taxon>Ecdysozoa</taxon>
        <taxon>Arthropoda</taxon>
        <taxon>Hexapoda</taxon>
        <taxon>Insecta</taxon>
        <taxon>Pterygota</taxon>
        <taxon>Neoptera</taxon>
        <taxon>Endopterygota</taxon>
        <taxon>Coleoptera</taxon>
        <taxon>Polyphaga</taxon>
        <taxon>Scarabaeiformia</taxon>
        <taxon>Scarabaeidae</taxon>
        <taxon>Rutelinae</taxon>
        <taxon>Popillia</taxon>
    </lineage>
</organism>
<protein>
    <submittedName>
        <fullName evidence="2">Reverse transcriptase (RNA-dependent DNA polymerase)</fullName>
    </submittedName>
</protein>